<feature type="coiled-coil region" evidence="18">
    <location>
        <begin position="475"/>
        <end position="516"/>
    </location>
</feature>
<feature type="domain" description="PAS" evidence="19">
    <location>
        <begin position="513"/>
        <end position="589"/>
    </location>
</feature>
<evidence type="ECO:0000256" key="3">
    <source>
        <dbReference type="ARBA" id="ARBA00012201"/>
    </source>
</evidence>
<dbReference type="InterPro" id="IPR018297">
    <property type="entry name" value="A/G_cyclase_CS"/>
</dbReference>
<evidence type="ECO:0000256" key="4">
    <source>
        <dbReference type="ARBA" id="ARBA00021420"/>
    </source>
</evidence>
<evidence type="ECO:0000256" key="17">
    <source>
        <dbReference type="RuleBase" id="RU000405"/>
    </source>
</evidence>
<keyword evidence="9" id="KW-0460">Magnesium</keyword>
<dbReference type="SMART" id="SM00044">
    <property type="entry name" value="CYCc"/>
    <property type="match status" value="1"/>
</dbReference>
<keyword evidence="13 17" id="KW-0456">Lyase</keyword>
<dbReference type="PANTHER" id="PTHR47628:SF1">
    <property type="entry name" value="ALIPHATIC AMIDASE EXPRESSION-REGULATING PROTEIN"/>
    <property type="match status" value="1"/>
</dbReference>
<evidence type="ECO:0000256" key="15">
    <source>
        <dbReference type="ARBA" id="ARBA00032637"/>
    </source>
</evidence>
<dbReference type="PROSITE" id="PS50113">
    <property type="entry name" value="PAC"/>
    <property type="match status" value="2"/>
</dbReference>
<dbReference type="PROSITE" id="PS50125">
    <property type="entry name" value="GUANYLATE_CYCLASE_2"/>
    <property type="match status" value="1"/>
</dbReference>
<dbReference type="GO" id="GO:0046872">
    <property type="term" value="F:metal ion binding"/>
    <property type="evidence" value="ECO:0007669"/>
    <property type="project" value="UniProtKB-KW"/>
</dbReference>
<dbReference type="CDD" id="cd00130">
    <property type="entry name" value="PAS"/>
    <property type="match status" value="2"/>
</dbReference>
<evidence type="ECO:0000256" key="1">
    <source>
        <dbReference type="ARBA" id="ARBA00001593"/>
    </source>
</evidence>
<dbReference type="InterPro" id="IPR029787">
    <property type="entry name" value="Nucleotide_cyclase"/>
</dbReference>
<evidence type="ECO:0000259" key="20">
    <source>
        <dbReference type="PROSITE" id="PS50113"/>
    </source>
</evidence>
<dbReference type="PANTHER" id="PTHR47628">
    <property type="match status" value="1"/>
</dbReference>
<evidence type="ECO:0000256" key="16">
    <source>
        <dbReference type="ARBA" id="ARBA00064436"/>
    </source>
</evidence>
<dbReference type="Gene3D" id="3.40.50.2300">
    <property type="match status" value="2"/>
</dbReference>
<comment type="subcellular location">
    <subcellularLocation>
        <location evidence="2">Membrane</location>
        <topology evidence="2">Single-pass type I membrane protein</topology>
    </subcellularLocation>
</comment>
<comment type="caution">
    <text evidence="22">The sequence shown here is derived from an EMBL/GenBank/DDBJ whole genome shotgun (WGS) entry which is preliminary data.</text>
</comment>
<dbReference type="Proteomes" id="UP000249467">
    <property type="component" value="Unassembled WGS sequence"/>
</dbReference>
<organism evidence="22 23">
    <name type="scientific">Pseudanabaena frigida</name>
    <dbReference type="NCBI Taxonomy" id="945775"/>
    <lineage>
        <taxon>Bacteria</taxon>
        <taxon>Bacillati</taxon>
        <taxon>Cyanobacteriota</taxon>
        <taxon>Cyanophyceae</taxon>
        <taxon>Pseudanabaenales</taxon>
        <taxon>Pseudanabaenaceae</taxon>
        <taxon>Pseudanabaena</taxon>
    </lineage>
</organism>
<dbReference type="SMART" id="SM00086">
    <property type="entry name" value="PAC"/>
    <property type="match status" value="2"/>
</dbReference>
<evidence type="ECO:0000256" key="6">
    <source>
        <dbReference type="ARBA" id="ARBA00022723"/>
    </source>
</evidence>
<keyword evidence="7" id="KW-0547">Nucleotide-binding</keyword>
<evidence type="ECO:0000256" key="10">
    <source>
        <dbReference type="ARBA" id="ARBA00022989"/>
    </source>
</evidence>
<evidence type="ECO:0000256" key="14">
    <source>
        <dbReference type="ARBA" id="ARBA00032597"/>
    </source>
</evidence>
<dbReference type="SUPFAM" id="SSF55073">
    <property type="entry name" value="Nucleotide cyclase"/>
    <property type="match status" value="1"/>
</dbReference>
<evidence type="ECO:0000313" key="22">
    <source>
        <dbReference type="EMBL" id="PZO39444.1"/>
    </source>
</evidence>
<comment type="catalytic activity">
    <reaction evidence="1">
        <text>ATP = 3',5'-cyclic AMP + diphosphate</text>
        <dbReference type="Rhea" id="RHEA:15389"/>
        <dbReference type="ChEBI" id="CHEBI:30616"/>
        <dbReference type="ChEBI" id="CHEBI:33019"/>
        <dbReference type="ChEBI" id="CHEBI:58165"/>
        <dbReference type="EC" id="4.6.1.1"/>
    </reaction>
</comment>
<dbReference type="SMART" id="SM00091">
    <property type="entry name" value="PAS"/>
    <property type="match status" value="2"/>
</dbReference>
<protein>
    <recommendedName>
        <fullName evidence="4">Adenylate cyclase</fullName>
        <ecNumber evidence="3">4.6.1.1</ecNumber>
    </recommendedName>
    <alternativeName>
        <fullName evidence="14">ATP pyrophosphate-lyase</fullName>
    </alternativeName>
    <alternativeName>
        <fullName evidence="15">Adenylyl cyclase</fullName>
    </alternativeName>
</protein>
<keyword evidence="10" id="KW-1133">Transmembrane helix</keyword>
<dbReference type="InterPro" id="IPR001610">
    <property type="entry name" value="PAC"/>
</dbReference>
<feature type="domain" description="PAC" evidence="20">
    <location>
        <begin position="592"/>
        <end position="643"/>
    </location>
</feature>
<evidence type="ECO:0000256" key="18">
    <source>
        <dbReference type="SAM" id="Coils"/>
    </source>
</evidence>
<reference evidence="22 23" key="1">
    <citation type="submission" date="2018-04" db="EMBL/GenBank/DDBJ databases">
        <authorList>
            <person name="Go L.Y."/>
            <person name="Mitchell J.A."/>
        </authorList>
    </citation>
    <scope>NUCLEOTIDE SEQUENCE [LARGE SCALE GENOMIC DNA]</scope>
    <source>
        <strain evidence="22">ULC066bin1</strain>
    </source>
</reference>
<evidence type="ECO:0000259" key="21">
    <source>
        <dbReference type="PROSITE" id="PS50125"/>
    </source>
</evidence>
<proteinExistence type="inferred from homology"/>
<evidence type="ECO:0000256" key="13">
    <source>
        <dbReference type="ARBA" id="ARBA00023239"/>
    </source>
</evidence>
<evidence type="ECO:0000256" key="11">
    <source>
        <dbReference type="ARBA" id="ARBA00022998"/>
    </source>
</evidence>
<dbReference type="PROSITE" id="PS50112">
    <property type="entry name" value="PAS"/>
    <property type="match status" value="2"/>
</dbReference>
<dbReference type="EC" id="4.6.1.1" evidence="3"/>
<dbReference type="InterPro" id="IPR013655">
    <property type="entry name" value="PAS_fold_3"/>
</dbReference>
<feature type="domain" description="Guanylate cyclase" evidence="21">
    <location>
        <begin position="807"/>
        <end position="934"/>
    </location>
</feature>
<keyword evidence="11" id="KW-0115">cAMP biosynthesis</keyword>
<dbReference type="AlphaFoldDB" id="A0A2W4W2K8"/>
<evidence type="ECO:0000256" key="12">
    <source>
        <dbReference type="ARBA" id="ARBA00023136"/>
    </source>
</evidence>
<dbReference type="GO" id="GO:0006171">
    <property type="term" value="P:cAMP biosynthetic process"/>
    <property type="evidence" value="ECO:0007669"/>
    <property type="project" value="UniProtKB-KW"/>
</dbReference>
<dbReference type="CDD" id="cd07302">
    <property type="entry name" value="CHD"/>
    <property type="match status" value="1"/>
</dbReference>
<evidence type="ECO:0000256" key="5">
    <source>
        <dbReference type="ARBA" id="ARBA00022692"/>
    </source>
</evidence>
<dbReference type="InterPro" id="IPR000014">
    <property type="entry name" value="PAS"/>
</dbReference>
<feature type="domain" description="PAS" evidence="19">
    <location>
        <begin position="644"/>
        <end position="687"/>
    </location>
</feature>
<dbReference type="SUPFAM" id="SSF55785">
    <property type="entry name" value="PYP-like sensor domain (PAS domain)"/>
    <property type="match status" value="2"/>
</dbReference>
<dbReference type="Gene3D" id="3.30.70.1230">
    <property type="entry name" value="Nucleotide cyclase"/>
    <property type="match status" value="1"/>
</dbReference>
<dbReference type="Pfam" id="PF13426">
    <property type="entry name" value="PAS_9"/>
    <property type="match status" value="1"/>
</dbReference>
<dbReference type="Gene3D" id="3.30.450.20">
    <property type="entry name" value="PAS domain"/>
    <property type="match status" value="2"/>
</dbReference>
<dbReference type="GO" id="GO:0005524">
    <property type="term" value="F:ATP binding"/>
    <property type="evidence" value="ECO:0007669"/>
    <property type="project" value="UniProtKB-KW"/>
</dbReference>
<dbReference type="EMBL" id="QBML01000018">
    <property type="protein sequence ID" value="PZO39444.1"/>
    <property type="molecule type" value="Genomic_DNA"/>
</dbReference>
<keyword evidence="5" id="KW-0812">Transmembrane</keyword>
<dbReference type="Pfam" id="PF08447">
    <property type="entry name" value="PAS_3"/>
    <property type="match status" value="1"/>
</dbReference>
<feature type="domain" description="PAC" evidence="20">
    <location>
        <begin position="719"/>
        <end position="771"/>
    </location>
</feature>
<dbReference type="GO" id="GO:0035556">
    <property type="term" value="P:intracellular signal transduction"/>
    <property type="evidence" value="ECO:0007669"/>
    <property type="project" value="InterPro"/>
</dbReference>
<sequence>MNRDTKSLNIESNNGTDVIRVGVLHFLSGDLGPREMLVKDSTLMAIAEINQLGGILSKTIEPIVVDISSQDLNVVVQVRQLISELEISNLFGCGTSSARKSIIPILEKYQAQLWYPYYYEGLESSKSVFYTGACPNQNVLPAINWLSQNKGDRIYLLGTDGIYSRTVNKIIRAQIKQQNSLLLCEDYVPRDTVDYQESIDKIKNIAPDIVISTLPPENSVEFLQQYASAGIKARDIPVLSIRLTDLELKQISQSIYPSSIAGHLASANYFQSLETEQNKDFLRKATAWFGANGGQPSAMNAVMQAAYTQMFLWKQAVEAAQTFDVLTVRESIYDRSFLSPAGKIVVDRNHHIWTACRIAEVASTGKFEIVYSVDPIKPLPWLGVEELNHDKSTIVTEILAEITQNIHQNWQLEKDSRDLEFTITELLGRGQGKGRNQLAPEITRAAMAKMFNANQRLLKAQSDLLNVEGALRNANELLEQRIEQRTIQLQKTIRRLQNEAAERQQAEILLRESQQRFSAIADNVPGVVYRAVLHPNGEVSMPYISPRTQEIFGISVKDFTEHLEWVFDMAHPEDRAELNEIVQRSAEALMFFEHEYRVSSLFEKVKWVRIISQPHRNESGDTVWDGVIVDISHQKEIEESLRQAEEKYRSIFEHAIEGIFQAQTDGCYINANPALANIYGYESPSALLTGVASDEYRLFSEPERYQELLHQIEINGSVTSFEALVYKRDRSIIWILINATANYDEQGNFVAYEGIVQDITERKQSEQALKAEQEKSENLLLNILPKAIVHQLKLGNNTIASRSDNVTILFADIVDFTTLSTRVSPNDLVTMLNEIFSSFDILADRLGLEKIKTIGDAYMVVGGLPTYRTDHAEAIADMALAMQREIAHFKRGDDTNFRLRIGINTGTVVAGVIGIRKFIYDLWGDAVNIASRMESHGLAGGIQVTETTYELLKDKYSFWHRGKVFIKGRGEMDTYMLLDNKSNLKASEILEPSNIDAVPIS</sequence>
<dbReference type="Pfam" id="PF13433">
    <property type="entry name" value="Peripla_BP_5"/>
    <property type="match status" value="1"/>
</dbReference>
<gene>
    <name evidence="22" type="ORF">DCF19_14405</name>
</gene>
<dbReference type="FunFam" id="3.30.70.1230:FF:000033">
    <property type="entry name" value="Adenylate cyclase"/>
    <property type="match status" value="1"/>
</dbReference>
<evidence type="ECO:0000256" key="9">
    <source>
        <dbReference type="ARBA" id="ARBA00022842"/>
    </source>
</evidence>
<keyword evidence="6" id="KW-0479">Metal-binding</keyword>
<name>A0A2W4W2K8_9CYAN</name>
<evidence type="ECO:0000313" key="23">
    <source>
        <dbReference type="Proteomes" id="UP000249467"/>
    </source>
</evidence>
<dbReference type="GO" id="GO:0004016">
    <property type="term" value="F:adenylate cyclase activity"/>
    <property type="evidence" value="ECO:0007669"/>
    <property type="project" value="UniProtKB-EC"/>
</dbReference>
<comment type="similarity">
    <text evidence="17">Belongs to the adenylyl cyclase class-4/guanylyl cyclase family.</text>
</comment>
<keyword evidence="12" id="KW-0472">Membrane</keyword>
<dbReference type="InterPro" id="IPR035965">
    <property type="entry name" value="PAS-like_dom_sf"/>
</dbReference>
<dbReference type="InterPro" id="IPR001054">
    <property type="entry name" value="A/G_cyclase"/>
</dbReference>
<dbReference type="PROSITE" id="PS00452">
    <property type="entry name" value="GUANYLATE_CYCLASE_1"/>
    <property type="match status" value="1"/>
</dbReference>
<evidence type="ECO:0000256" key="2">
    <source>
        <dbReference type="ARBA" id="ARBA00004479"/>
    </source>
</evidence>
<dbReference type="InterPro" id="IPR028082">
    <property type="entry name" value="Peripla_BP_I"/>
</dbReference>
<dbReference type="GO" id="GO:0005886">
    <property type="term" value="C:plasma membrane"/>
    <property type="evidence" value="ECO:0007669"/>
    <property type="project" value="UniProtKB-ARBA"/>
</dbReference>
<dbReference type="SUPFAM" id="SSF53822">
    <property type="entry name" value="Periplasmic binding protein-like I"/>
    <property type="match status" value="1"/>
</dbReference>
<dbReference type="Pfam" id="PF00211">
    <property type="entry name" value="Guanylate_cyc"/>
    <property type="match status" value="1"/>
</dbReference>
<dbReference type="InterPro" id="IPR000700">
    <property type="entry name" value="PAS-assoc_C"/>
</dbReference>
<accession>A0A2W4W2K8</accession>
<reference evidence="22 23" key="2">
    <citation type="submission" date="2018-06" db="EMBL/GenBank/DDBJ databases">
        <title>Metagenomic assembly of (sub)arctic Cyanobacteria and their associated microbiome from non-axenic cultures.</title>
        <authorList>
            <person name="Baurain D."/>
        </authorList>
    </citation>
    <scope>NUCLEOTIDE SEQUENCE [LARGE SCALE GENOMIC DNA]</scope>
    <source>
        <strain evidence="22">ULC066bin1</strain>
    </source>
</reference>
<keyword evidence="18" id="KW-0175">Coiled coil</keyword>
<keyword evidence="8" id="KW-0067">ATP-binding</keyword>
<dbReference type="NCBIfam" id="TIGR00229">
    <property type="entry name" value="sensory_box"/>
    <property type="match status" value="2"/>
</dbReference>
<evidence type="ECO:0000256" key="7">
    <source>
        <dbReference type="ARBA" id="ARBA00022741"/>
    </source>
</evidence>
<comment type="subunit">
    <text evidence="16">Homodimer. Can also exist as monomer.</text>
</comment>
<evidence type="ECO:0000256" key="8">
    <source>
        <dbReference type="ARBA" id="ARBA00022840"/>
    </source>
</evidence>
<evidence type="ECO:0000259" key="19">
    <source>
        <dbReference type="PROSITE" id="PS50112"/>
    </source>
</evidence>